<dbReference type="EMBL" id="MU795597">
    <property type="protein sequence ID" value="KAJ3805446.1"/>
    <property type="molecule type" value="Genomic_DNA"/>
</dbReference>
<dbReference type="Proteomes" id="UP001163835">
    <property type="component" value="Unassembled WGS sequence"/>
</dbReference>
<reference evidence="1" key="1">
    <citation type="submission" date="2022-09" db="EMBL/GenBank/DDBJ databases">
        <title>A Global Phylogenomic Analysis of the Shiitake Genus Lentinula.</title>
        <authorList>
            <consortium name="DOE Joint Genome Institute"/>
            <person name="Sierra-Patev S."/>
            <person name="Min B."/>
            <person name="Naranjo-Ortiz M."/>
            <person name="Looney B."/>
            <person name="Konkel Z."/>
            <person name="Slot J.C."/>
            <person name="Sakamoto Y."/>
            <person name="Steenwyk J.L."/>
            <person name="Rokas A."/>
            <person name="Carro J."/>
            <person name="Camarero S."/>
            <person name="Ferreira P."/>
            <person name="Molpeceres G."/>
            <person name="Ruiz-Duenas F.J."/>
            <person name="Serrano A."/>
            <person name="Henrissat B."/>
            <person name="Drula E."/>
            <person name="Hughes K.W."/>
            <person name="Mata J.L."/>
            <person name="Ishikawa N.K."/>
            <person name="Vargas-Isla R."/>
            <person name="Ushijima S."/>
            <person name="Smith C.A."/>
            <person name="Ahrendt S."/>
            <person name="Andreopoulos W."/>
            <person name="He G."/>
            <person name="Labutti K."/>
            <person name="Lipzen A."/>
            <person name="Ng V."/>
            <person name="Riley R."/>
            <person name="Sandor L."/>
            <person name="Barry K."/>
            <person name="Martinez A.T."/>
            <person name="Xiao Y."/>
            <person name="Gibbons J.G."/>
            <person name="Terashima K."/>
            <person name="Grigoriev I.V."/>
            <person name="Hibbett D.S."/>
        </authorList>
    </citation>
    <scope>NUCLEOTIDE SEQUENCE</scope>
    <source>
        <strain evidence="1">TMI1499</strain>
    </source>
</reference>
<comment type="caution">
    <text evidence="1">The sequence shown here is derived from an EMBL/GenBank/DDBJ whole genome shotgun (WGS) entry which is preliminary data.</text>
</comment>
<proteinExistence type="predicted"/>
<evidence type="ECO:0000313" key="2">
    <source>
        <dbReference type="Proteomes" id="UP001163835"/>
    </source>
</evidence>
<gene>
    <name evidence="1" type="ORF">F5876DRAFT_81770</name>
</gene>
<evidence type="ECO:0000313" key="1">
    <source>
        <dbReference type="EMBL" id="KAJ3805446.1"/>
    </source>
</evidence>
<keyword evidence="2" id="KW-1185">Reference proteome</keyword>
<organism evidence="1 2">
    <name type="scientific">Lentinula aff. lateritia</name>
    <dbReference type="NCBI Taxonomy" id="2804960"/>
    <lineage>
        <taxon>Eukaryota</taxon>
        <taxon>Fungi</taxon>
        <taxon>Dikarya</taxon>
        <taxon>Basidiomycota</taxon>
        <taxon>Agaricomycotina</taxon>
        <taxon>Agaricomycetes</taxon>
        <taxon>Agaricomycetidae</taxon>
        <taxon>Agaricales</taxon>
        <taxon>Marasmiineae</taxon>
        <taxon>Omphalotaceae</taxon>
        <taxon>Lentinula</taxon>
    </lineage>
</organism>
<protein>
    <submittedName>
        <fullName evidence="1">Uncharacterized protein</fullName>
    </submittedName>
</protein>
<sequence>MSFRKILISCIVLVGCLEVLASPVDFGRFSPRSGYPSTRMITSTSESHDSGDDSAMSGLERRGDDRSSAGFIIIPKSDPLFSKLSSEQSSSAELYALVFKGRSFFIKEGDKVFYKVPPRSLTHQIKDLSISVKIRLPQNPKTLDTKDQATLTNLKRVVQGDHGCTWLMEALEYLTKASQEKGMEVGLSEAEEESTRNLITSKEKALMIAPSCGKKIRRPVTALNSPVQHTIVESPIELGVNQHEYFPPEFSQALSRSLESPAKLHPK</sequence>
<accession>A0ACC1TM58</accession>
<name>A0ACC1TM58_9AGAR</name>